<keyword evidence="5" id="KW-1185">Reference proteome</keyword>
<feature type="compositionally biased region" description="Polar residues" evidence="2">
    <location>
        <begin position="361"/>
        <end position="392"/>
    </location>
</feature>
<keyword evidence="1" id="KW-0862">Zinc</keyword>
<dbReference type="SUPFAM" id="SSF57756">
    <property type="entry name" value="Retrovirus zinc finger-like domains"/>
    <property type="match status" value="1"/>
</dbReference>
<evidence type="ECO:0000256" key="1">
    <source>
        <dbReference type="PROSITE-ProRule" id="PRU00047"/>
    </source>
</evidence>
<dbReference type="SMART" id="SM00343">
    <property type="entry name" value="ZnF_C2HC"/>
    <property type="match status" value="1"/>
</dbReference>
<dbReference type="InterPro" id="IPR001878">
    <property type="entry name" value="Znf_CCHC"/>
</dbReference>
<keyword evidence="1" id="KW-0479">Metal-binding</keyword>
<feature type="domain" description="CCHC-type" evidence="3">
    <location>
        <begin position="400"/>
        <end position="414"/>
    </location>
</feature>
<evidence type="ECO:0000256" key="2">
    <source>
        <dbReference type="SAM" id="MobiDB-lite"/>
    </source>
</evidence>
<dbReference type="GO" id="GO:0008270">
    <property type="term" value="F:zinc ion binding"/>
    <property type="evidence" value="ECO:0007669"/>
    <property type="project" value="UniProtKB-KW"/>
</dbReference>
<dbReference type="Gene3D" id="4.10.60.10">
    <property type="entry name" value="Zinc finger, CCHC-type"/>
    <property type="match status" value="1"/>
</dbReference>
<dbReference type="Pfam" id="PF00098">
    <property type="entry name" value="zf-CCHC"/>
    <property type="match status" value="1"/>
</dbReference>
<comment type="caution">
    <text evidence="4">The sequence shown here is derived from an EMBL/GenBank/DDBJ whole genome shotgun (WGS) entry which is preliminary data.</text>
</comment>
<evidence type="ECO:0000259" key="3">
    <source>
        <dbReference type="PROSITE" id="PS50158"/>
    </source>
</evidence>
<dbReference type="Pfam" id="PF03732">
    <property type="entry name" value="Retrotrans_gag"/>
    <property type="match status" value="1"/>
</dbReference>
<reference evidence="4 5" key="1">
    <citation type="submission" date="2015-12" db="EMBL/GenBank/DDBJ databases">
        <title>The genome of Folsomia candida.</title>
        <authorList>
            <person name="Faddeeva A."/>
            <person name="Derks M.F."/>
            <person name="Anvar Y."/>
            <person name="Smit S."/>
            <person name="Van Straalen N."/>
            <person name="Roelofs D."/>
        </authorList>
    </citation>
    <scope>NUCLEOTIDE SEQUENCE [LARGE SCALE GENOMIC DNA]</scope>
    <source>
        <strain evidence="4 5">VU population</strain>
        <tissue evidence="4">Whole body</tissue>
    </source>
</reference>
<evidence type="ECO:0000313" key="5">
    <source>
        <dbReference type="Proteomes" id="UP000198287"/>
    </source>
</evidence>
<dbReference type="Proteomes" id="UP000198287">
    <property type="component" value="Unassembled WGS sequence"/>
</dbReference>
<dbReference type="AlphaFoldDB" id="A0A226CYS8"/>
<feature type="compositionally biased region" description="Basic and acidic residues" evidence="2">
    <location>
        <begin position="1"/>
        <end position="24"/>
    </location>
</feature>
<feature type="compositionally biased region" description="Low complexity" evidence="2">
    <location>
        <begin position="345"/>
        <end position="360"/>
    </location>
</feature>
<gene>
    <name evidence="4" type="ORF">Fcan01_27516</name>
</gene>
<dbReference type="InterPro" id="IPR036875">
    <property type="entry name" value="Znf_CCHC_sf"/>
</dbReference>
<feature type="region of interest" description="Disordered" evidence="2">
    <location>
        <begin position="1"/>
        <end position="25"/>
    </location>
</feature>
<proteinExistence type="predicted"/>
<name>A0A226CYS8_FOLCA</name>
<organism evidence="4 5">
    <name type="scientific">Folsomia candida</name>
    <name type="common">Springtail</name>
    <dbReference type="NCBI Taxonomy" id="158441"/>
    <lineage>
        <taxon>Eukaryota</taxon>
        <taxon>Metazoa</taxon>
        <taxon>Ecdysozoa</taxon>
        <taxon>Arthropoda</taxon>
        <taxon>Hexapoda</taxon>
        <taxon>Collembola</taxon>
        <taxon>Entomobryomorpha</taxon>
        <taxon>Isotomoidea</taxon>
        <taxon>Isotomidae</taxon>
        <taxon>Proisotominae</taxon>
        <taxon>Folsomia</taxon>
    </lineage>
</organism>
<dbReference type="InterPro" id="IPR005162">
    <property type="entry name" value="Retrotrans_gag_dom"/>
</dbReference>
<sequence length="439" mass="50910">MSGNSRKEQQSFERERRYRERQQKLENQNRQIWKPVVRRKRQPRIEIPELDNDGLAFRNLFGEEIGNMAGQAANQAAPQFQFDNTDPTFQTLSAAQQACVNTFLSQQLSLAGRAIRVANLNTSIEVPKYDERRMTAETFFSKCKNYLGAQGYADVDHHLYLPVIMKGEMKLWYDSVASSIQKWDDFKDKFKARYDNPTVQMERSRQLHSRRQGENDPCEQFIYEMVNLAKQVDPTEPDSMSLKRARDALNPQISALVGELNAWTIENLLERVSEVHTILHRQSRKVNHRAAEIPPLKGLREELQKRKSEHEYGNNRSYHSRGRTHFRGGYQNQGNRSNYRDYRPNNSQNSSNNSQSYSQNRGSFQHGTNRSSHNSNTYRGRSSARNPSNTRGRQSRADIKCHKCGQFGHYVKECNSPNPIVMAAVSRTNYQSQDVREPQ</sequence>
<dbReference type="GO" id="GO:0003676">
    <property type="term" value="F:nucleic acid binding"/>
    <property type="evidence" value="ECO:0007669"/>
    <property type="project" value="InterPro"/>
</dbReference>
<dbReference type="PROSITE" id="PS50158">
    <property type="entry name" value="ZF_CCHC"/>
    <property type="match status" value="1"/>
</dbReference>
<protein>
    <submittedName>
        <fullName evidence="4">Activity-regulated cytoskeleton-associated protein</fullName>
    </submittedName>
</protein>
<feature type="region of interest" description="Disordered" evidence="2">
    <location>
        <begin position="306"/>
        <end position="397"/>
    </location>
</feature>
<keyword evidence="1" id="KW-0863">Zinc-finger</keyword>
<evidence type="ECO:0000313" key="4">
    <source>
        <dbReference type="EMBL" id="OXA37698.1"/>
    </source>
</evidence>
<dbReference type="OMA" id="KSEHEYG"/>
<dbReference type="EMBL" id="LNIX01000053">
    <property type="protein sequence ID" value="OXA37698.1"/>
    <property type="molecule type" value="Genomic_DNA"/>
</dbReference>
<accession>A0A226CYS8</accession>